<evidence type="ECO:0000256" key="8">
    <source>
        <dbReference type="RuleBase" id="RU364068"/>
    </source>
</evidence>
<evidence type="ECO:0000256" key="6">
    <source>
        <dbReference type="ARBA" id="ARBA00022842"/>
    </source>
</evidence>
<gene>
    <name evidence="9" type="ORF">B8V81_0673</name>
</gene>
<name>A0A2N5NBN7_9BACL</name>
<comment type="cofactor">
    <cofactor evidence="2 7 8">
        <name>Mg(2+)</name>
        <dbReference type="ChEBI" id="CHEBI:18420"/>
    </cofactor>
</comment>
<dbReference type="EC" id="3.1.3.25" evidence="8"/>
<dbReference type="Gene3D" id="3.40.190.80">
    <property type="match status" value="1"/>
</dbReference>
<dbReference type="Proteomes" id="UP000234789">
    <property type="component" value="Unassembled WGS sequence"/>
</dbReference>
<dbReference type="InterPro" id="IPR020550">
    <property type="entry name" value="Inositol_monophosphatase_CS"/>
</dbReference>
<dbReference type="GO" id="GO:0007165">
    <property type="term" value="P:signal transduction"/>
    <property type="evidence" value="ECO:0007669"/>
    <property type="project" value="TreeGrafter"/>
</dbReference>
<feature type="binding site" evidence="7">
    <location>
        <position position="135"/>
    </location>
    <ligand>
        <name>Mg(2+)</name>
        <dbReference type="ChEBI" id="CHEBI:18420"/>
        <label>1</label>
        <note>catalytic</note>
    </ligand>
</feature>
<proteinExistence type="inferred from homology"/>
<comment type="caution">
    <text evidence="9">The sequence shown here is derived from an EMBL/GenBank/DDBJ whole genome shotgun (WGS) entry which is preliminary data.</text>
</comment>
<dbReference type="SUPFAM" id="SSF56655">
    <property type="entry name" value="Carbohydrate phosphatase"/>
    <property type="match status" value="1"/>
</dbReference>
<evidence type="ECO:0000313" key="9">
    <source>
        <dbReference type="EMBL" id="PLT47766.1"/>
    </source>
</evidence>
<accession>A0A2N5NBN7</accession>
<keyword evidence="10" id="KW-1185">Reference proteome</keyword>
<dbReference type="GO" id="GO:0046872">
    <property type="term" value="F:metal ion binding"/>
    <property type="evidence" value="ECO:0007669"/>
    <property type="project" value="UniProtKB-KW"/>
</dbReference>
<comment type="catalytic activity">
    <reaction evidence="1 8">
        <text>a myo-inositol phosphate + H2O = myo-inositol + phosphate</text>
        <dbReference type="Rhea" id="RHEA:24056"/>
        <dbReference type="ChEBI" id="CHEBI:15377"/>
        <dbReference type="ChEBI" id="CHEBI:17268"/>
        <dbReference type="ChEBI" id="CHEBI:43474"/>
        <dbReference type="ChEBI" id="CHEBI:84139"/>
        <dbReference type="EC" id="3.1.3.25"/>
    </reaction>
</comment>
<dbReference type="GO" id="GO:0006020">
    <property type="term" value="P:inositol metabolic process"/>
    <property type="evidence" value="ECO:0007669"/>
    <property type="project" value="TreeGrafter"/>
</dbReference>
<feature type="binding site" evidence="7">
    <location>
        <position position="138"/>
    </location>
    <ligand>
        <name>Mg(2+)</name>
        <dbReference type="ChEBI" id="CHEBI:18420"/>
        <label>1</label>
        <note>catalytic</note>
    </ligand>
</feature>
<reference evidence="9 10" key="1">
    <citation type="submission" date="2017-05" db="EMBL/GenBank/DDBJ databases">
        <title>Functional genome analysis of Paenibacillus pasadenensis strain R16: insights on endophytic life style and antifungal activity.</title>
        <authorList>
            <person name="Passera A."/>
            <person name="Marcolungo L."/>
            <person name="Casati P."/>
            <person name="Brasca M."/>
            <person name="Quaglino F."/>
            <person name="Delledonne M."/>
        </authorList>
    </citation>
    <scope>NUCLEOTIDE SEQUENCE [LARGE SCALE GENOMIC DNA]</scope>
    <source>
        <strain evidence="9 10">R16</strain>
    </source>
</reference>
<dbReference type="InterPro" id="IPR020583">
    <property type="entry name" value="Inositol_monoP_metal-BS"/>
</dbReference>
<organism evidence="9 10">
    <name type="scientific">Paenibacillus pasadenensis</name>
    <dbReference type="NCBI Taxonomy" id="217090"/>
    <lineage>
        <taxon>Bacteria</taxon>
        <taxon>Bacillati</taxon>
        <taxon>Bacillota</taxon>
        <taxon>Bacilli</taxon>
        <taxon>Bacillales</taxon>
        <taxon>Paenibacillaceae</taxon>
        <taxon>Paenibacillus</taxon>
    </lineage>
</organism>
<dbReference type="PRINTS" id="PR00377">
    <property type="entry name" value="IMPHPHTASES"/>
</dbReference>
<dbReference type="PANTHER" id="PTHR20854:SF4">
    <property type="entry name" value="INOSITOL-1-MONOPHOSPHATASE-RELATED"/>
    <property type="match status" value="1"/>
</dbReference>
<dbReference type="CDD" id="cd01639">
    <property type="entry name" value="IMPase"/>
    <property type="match status" value="1"/>
</dbReference>
<dbReference type="PANTHER" id="PTHR20854">
    <property type="entry name" value="INOSITOL MONOPHOSPHATASE"/>
    <property type="match status" value="1"/>
</dbReference>
<dbReference type="InterPro" id="IPR033942">
    <property type="entry name" value="IMPase"/>
</dbReference>
<dbReference type="PROSITE" id="PS00630">
    <property type="entry name" value="IMP_2"/>
    <property type="match status" value="1"/>
</dbReference>
<protein>
    <recommendedName>
        <fullName evidence="8">Inositol-1-monophosphatase</fullName>
        <ecNumber evidence="8">3.1.3.25</ecNumber>
    </recommendedName>
</protein>
<dbReference type="EMBL" id="NFEZ01000002">
    <property type="protein sequence ID" value="PLT47766.1"/>
    <property type="molecule type" value="Genomic_DNA"/>
</dbReference>
<keyword evidence="4 7" id="KW-0479">Metal-binding</keyword>
<dbReference type="PRINTS" id="PR01959">
    <property type="entry name" value="SBIMPHPHTASE"/>
</dbReference>
<dbReference type="FunFam" id="3.30.540.10:FF:000004">
    <property type="entry name" value="Inositol-1-monophosphatase"/>
    <property type="match status" value="1"/>
</dbReference>
<dbReference type="AlphaFoldDB" id="A0A2N5NBN7"/>
<evidence type="ECO:0000256" key="3">
    <source>
        <dbReference type="ARBA" id="ARBA00009759"/>
    </source>
</evidence>
<feature type="binding site" evidence="7">
    <location>
        <position position="108"/>
    </location>
    <ligand>
        <name>Mg(2+)</name>
        <dbReference type="ChEBI" id="CHEBI:18420"/>
        <label>1</label>
        <note>catalytic</note>
    </ligand>
</feature>
<dbReference type="Pfam" id="PF00459">
    <property type="entry name" value="Inositol_P"/>
    <property type="match status" value="1"/>
</dbReference>
<evidence type="ECO:0000256" key="7">
    <source>
        <dbReference type="PIRSR" id="PIRSR600760-2"/>
    </source>
</evidence>
<comment type="similarity">
    <text evidence="3 8">Belongs to the inositol monophosphatase superfamily.</text>
</comment>
<dbReference type="Gene3D" id="3.30.540.10">
    <property type="entry name" value="Fructose-1,6-Bisphosphatase, subunit A, domain 1"/>
    <property type="match status" value="1"/>
</dbReference>
<keyword evidence="5 8" id="KW-0378">Hydrolase</keyword>
<evidence type="ECO:0000256" key="1">
    <source>
        <dbReference type="ARBA" id="ARBA00001033"/>
    </source>
</evidence>
<keyword evidence="6 7" id="KW-0460">Magnesium</keyword>
<sequence>MNPNTDAVRIPRRHPYFAFGHWKGLHLEKRKRGRSMNEPIVGSKSFAAVAINCASKAGEWIQSKLGAYQTLKEKQSPHDLVTEVDRGSEKLIRSLIMMNFPDHSFLGEEGVEPGPAASAQALEDVRDAEYLWIVDPVDGTTNFVHGFPFFTVSIALARRGEVILGVVYDPSADELFIAEKGKGAYVHGKRMSVSGEETLRTSLLATGFPAEHREALPRNLAQLQRLAPQVRNIRSGGSAALHLAYVAAGRLSGFWEVGLSSWDIAAGALLVQEAGGRIGDQDGTPYHLGVRDVLATNGRIHGELQAELAFLASD</sequence>
<evidence type="ECO:0000256" key="4">
    <source>
        <dbReference type="ARBA" id="ARBA00022723"/>
    </source>
</evidence>
<evidence type="ECO:0000313" key="10">
    <source>
        <dbReference type="Proteomes" id="UP000234789"/>
    </source>
</evidence>
<dbReference type="InterPro" id="IPR000760">
    <property type="entry name" value="Inositol_monophosphatase-like"/>
</dbReference>
<dbReference type="GO" id="GO:0046854">
    <property type="term" value="P:phosphatidylinositol phosphate biosynthetic process"/>
    <property type="evidence" value="ECO:0007669"/>
    <property type="project" value="InterPro"/>
</dbReference>
<dbReference type="InterPro" id="IPR022337">
    <property type="entry name" value="Inositol_monophosphatase_SuhB"/>
</dbReference>
<evidence type="ECO:0000256" key="2">
    <source>
        <dbReference type="ARBA" id="ARBA00001946"/>
    </source>
</evidence>
<feature type="binding site" evidence="7">
    <location>
        <position position="263"/>
    </location>
    <ligand>
        <name>Mg(2+)</name>
        <dbReference type="ChEBI" id="CHEBI:18420"/>
        <label>1</label>
        <note>catalytic</note>
    </ligand>
</feature>
<evidence type="ECO:0000256" key="5">
    <source>
        <dbReference type="ARBA" id="ARBA00022801"/>
    </source>
</evidence>
<dbReference type="PROSITE" id="PS00629">
    <property type="entry name" value="IMP_1"/>
    <property type="match status" value="1"/>
</dbReference>
<dbReference type="GO" id="GO:0008934">
    <property type="term" value="F:inositol monophosphate 1-phosphatase activity"/>
    <property type="evidence" value="ECO:0007669"/>
    <property type="project" value="InterPro"/>
</dbReference>